<dbReference type="STRING" id="1189325.SAMN04488119_102339"/>
<dbReference type="SMART" id="SM00304">
    <property type="entry name" value="HAMP"/>
    <property type="match status" value="1"/>
</dbReference>
<dbReference type="OrthoDB" id="9776727at2"/>
<comment type="subcellular location">
    <subcellularLocation>
        <location evidence="2">Cell membrane</location>
        <topology evidence="2">Multi-pass membrane protein</topology>
    </subcellularLocation>
</comment>
<feature type="transmembrane region" description="Helical" evidence="15">
    <location>
        <begin position="345"/>
        <end position="367"/>
    </location>
</feature>
<comment type="catalytic activity">
    <reaction evidence="1">
        <text>ATP + protein L-histidine = ADP + protein N-phospho-L-histidine.</text>
        <dbReference type="EC" id="2.7.13.3"/>
    </reaction>
</comment>
<dbReference type="PROSITE" id="PS50109">
    <property type="entry name" value="HIS_KIN"/>
    <property type="match status" value="1"/>
</dbReference>
<protein>
    <recommendedName>
        <fullName evidence="3">histidine kinase</fullName>
        <ecNumber evidence="3">2.7.13.3</ecNumber>
    </recommendedName>
</protein>
<dbReference type="PIRSF" id="PIRSF037532">
    <property type="entry name" value="STHK_NtrY"/>
    <property type="match status" value="1"/>
</dbReference>
<dbReference type="CDD" id="cd06225">
    <property type="entry name" value="HAMP"/>
    <property type="match status" value="1"/>
</dbReference>
<evidence type="ECO:0000313" key="20">
    <source>
        <dbReference type="Proteomes" id="UP000184066"/>
    </source>
</evidence>
<dbReference type="InterPro" id="IPR036097">
    <property type="entry name" value="HisK_dim/P_sf"/>
</dbReference>
<dbReference type="SMART" id="SM00388">
    <property type="entry name" value="HisKA"/>
    <property type="match status" value="1"/>
</dbReference>
<evidence type="ECO:0000256" key="3">
    <source>
        <dbReference type="ARBA" id="ARBA00012438"/>
    </source>
</evidence>
<dbReference type="SUPFAM" id="SSF55785">
    <property type="entry name" value="PYP-like sensor domain (PAS domain)"/>
    <property type="match status" value="1"/>
</dbReference>
<dbReference type="SMART" id="SM00091">
    <property type="entry name" value="PAS"/>
    <property type="match status" value="1"/>
</dbReference>
<dbReference type="InterPro" id="IPR045671">
    <property type="entry name" value="NtrY-like_N"/>
</dbReference>
<dbReference type="SUPFAM" id="SSF158472">
    <property type="entry name" value="HAMP domain-like"/>
    <property type="match status" value="1"/>
</dbReference>
<dbReference type="InterPro" id="IPR013656">
    <property type="entry name" value="PAS_4"/>
</dbReference>
<feature type="region of interest" description="Disordered" evidence="14">
    <location>
        <begin position="27"/>
        <end position="51"/>
    </location>
</feature>
<dbReference type="SUPFAM" id="SSF47384">
    <property type="entry name" value="Homodimeric domain of signal transducing histidine kinase"/>
    <property type="match status" value="1"/>
</dbReference>
<keyword evidence="9 19" id="KW-0418">Kinase</keyword>
<dbReference type="CDD" id="cd00082">
    <property type="entry name" value="HisKA"/>
    <property type="match status" value="1"/>
</dbReference>
<feature type="domain" description="PAS" evidence="17">
    <location>
        <begin position="433"/>
        <end position="478"/>
    </location>
</feature>
<dbReference type="Pfam" id="PF00512">
    <property type="entry name" value="HisKA"/>
    <property type="match status" value="1"/>
</dbReference>
<dbReference type="GO" id="GO:0005886">
    <property type="term" value="C:plasma membrane"/>
    <property type="evidence" value="ECO:0007669"/>
    <property type="project" value="UniProtKB-SubCell"/>
</dbReference>
<evidence type="ECO:0000259" key="17">
    <source>
        <dbReference type="PROSITE" id="PS50112"/>
    </source>
</evidence>
<evidence type="ECO:0000259" key="18">
    <source>
        <dbReference type="PROSITE" id="PS50885"/>
    </source>
</evidence>
<evidence type="ECO:0000256" key="12">
    <source>
        <dbReference type="ARBA" id="ARBA00023012"/>
    </source>
</evidence>
<dbReference type="EMBL" id="FRDL01000001">
    <property type="protein sequence ID" value="SHN50125.1"/>
    <property type="molecule type" value="Genomic_DNA"/>
</dbReference>
<dbReference type="Pfam" id="PF19312">
    <property type="entry name" value="NtrY_N"/>
    <property type="match status" value="1"/>
</dbReference>
<gene>
    <name evidence="19" type="ORF">SAMN05216200_101179</name>
</gene>
<evidence type="ECO:0000256" key="5">
    <source>
        <dbReference type="ARBA" id="ARBA00022553"/>
    </source>
</evidence>
<dbReference type="SMART" id="SM00387">
    <property type="entry name" value="HATPase_c"/>
    <property type="match status" value="1"/>
</dbReference>
<feature type="transmembrane region" description="Helical" evidence="15">
    <location>
        <begin position="113"/>
        <end position="133"/>
    </location>
</feature>
<feature type="transmembrane region" description="Helical" evidence="15">
    <location>
        <begin position="145"/>
        <end position="168"/>
    </location>
</feature>
<evidence type="ECO:0000256" key="9">
    <source>
        <dbReference type="ARBA" id="ARBA00022777"/>
    </source>
</evidence>
<keyword evidence="5" id="KW-0597">Phosphoprotein</keyword>
<dbReference type="Gene3D" id="3.30.565.10">
    <property type="entry name" value="Histidine kinase-like ATPase, C-terminal domain"/>
    <property type="match status" value="1"/>
</dbReference>
<evidence type="ECO:0000256" key="11">
    <source>
        <dbReference type="ARBA" id="ARBA00022989"/>
    </source>
</evidence>
<keyword evidence="6" id="KW-0808">Transferase</keyword>
<feature type="transmembrane region" description="Helical" evidence="15">
    <location>
        <begin position="72"/>
        <end position="93"/>
    </location>
</feature>
<keyword evidence="11 15" id="KW-1133">Transmembrane helix</keyword>
<dbReference type="AlphaFoldDB" id="A0A1M7RV18"/>
<dbReference type="SUPFAM" id="SSF55874">
    <property type="entry name" value="ATPase domain of HSP90 chaperone/DNA topoisomerase II/histidine kinase"/>
    <property type="match status" value="1"/>
</dbReference>
<dbReference type="Gene3D" id="6.10.340.10">
    <property type="match status" value="1"/>
</dbReference>
<evidence type="ECO:0000256" key="10">
    <source>
        <dbReference type="ARBA" id="ARBA00022840"/>
    </source>
</evidence>
<keyword evidence="10" id="KW-0067">ATP-binding</keyword>
<dbReference type="PROSITE" id="PS50112">
    <property type="entry name" value="PAS"/>
    <property type="match status" value="1"/>
</dbReference>
<dbReference type="InterPro" id="IPR005467">
    <property type="entry name" value="His_kinase_dom"/>
</dbReference>
<dbReference type="GO" id="GO:0000155">
    <property type="term" value="F:phosphorelay sensor kinase activity"/>
    <property type="evidence" value="ECO:0007669"/>
    <property type="project" value="InterPro"/>
</dbReference>
<keyword evidence="12" id="KW-0902">Two-component regulatory system</keyword>
<organism evidence="19 20">
    <name type="scientific">Oceanicella actignis</name>
    <dbReference type="NCBI Taxonomy" id="1189325"/>
    <lineage>
        <taxon>Bacteria</taxon>
        <taxon>Pseudomonadati</taxon>
        <taxon>Pseudomonadota</taxon>
        <taxon>Alphaproteobacteria</taxon>
        <taxon>Rhodobacterales</taxon>
        <taxon>Paracoccaceae</taxon>
        <taxon>Oceanicella</taxon>
    </lineage>
</organism>
<dbReference type="InterPro" id="IPR036890">
    <property type="entry name" value="HATPase_C_sf"/>
</dbReference>
<evidence type="ECO:0000256" key="15">
    <source>
        <dbReference type="SAM" id="Phobius"/>
    </source>
</evidence>
<keyword evidence="8" id="KW-0547">Nucleotide-binding</keyword>
<evidence type="ECO:0000256" key="4">
    <source>
        <dbReference type="ARBA" id="ARBA00022475"/>
    </source>
</evidence>
<dbReference type="Proteomes" id="UP000184066">
    <property type="component" value="Unassembled WGS sequence"/>
</dbReference>
<dbReference type="Pfam" id="PF00672">
    <property type="entry name" value="HAMP"/>
    <property type="match status" value="1"/>
</dbReference>
<dbReference type="Pfam" id="PF08448">
    <property type="entry name" value="PAS_4"/>
    <property type="match status" value="1"/>
</dbReference>
<dbReference type="Gene3D" id="3.30.450.20">
    <property type="entry name" value="PAS domain"/>
    <property type="match status" value="1"/>
</dbReference>
<keyword evidence="20" id="KW-1185">Reference proteome</keyword>
<dbReference type="InterPro" id="IPR003660">
    <property type="entry name" value="HAMP_dom"/>
</dbReference>
<dbReference type="InterPro" id="IPR003661">
    <property type="entry name" value="HisK_dim/P_dom"/>
</dbReference>
<dbReference type="Pfam" id="PF02518">
    <property type="entry name" value="HATPase_c"/>
    <property type="match status" value="1"/>
</dbReference>
<dbReference type="PANTHER" id="PTHR43065:SF10">
    <property type="entry name" value="PEROXIDE STRESS-ACTIVATED HISTIDINE KINASE MAK3"/>
    <property type="match status" value="1"/>
</dbReference>
<dbReference type="InterPro" id="IPR035965">
    <property type="entry name" value="PAS-like_dom_sf"/>
</dbReference>
<dbReference type="PANTHER" id="PTHR43065">
    <property type="entry name" value="SENSOR HISTIDINE KINASE"/>
    <property type="match status" value="1"/>
</dbReference>
<proteinExistence type="predicted"/>
<evidence type="ECO:0000256" key="6">
    <source>
        <dbReference type="ARBA" id="ARBA00022679"/>
    </source>
</evidence>
<dbReference type="InterPro" id="IPR004358">
    <property type="entry name" value="Sig_transdc_His_kin-like_C"/>
</dbReference>
<evidence type="ECO:0000313" key="19">
    <source>
        <dbReference type="EMBL" id="SHN50125.1"/>
    </source>
</evidence>
<evidence type="ECO:0000256" key="1">
    <source>
        <dbReference type="ARBA" id="ARBA00000085"/>
    </source>
</evidence>
<feature type="domain" description="Histidine kinase" evidence="16">
    <location>
        <begin position="577"/>
        <end position="797"/>
    </location>
</feature>
<keyword evidence="7 15" id="KW-0812">Transmembrane</keyword>
<feature type="domain" description="HAMP" evidence="18">
    <location>
        <begin position="368"/>
        <end position="421"/>
    </location>
</feature>
<dbReference type="InterPro" id="IPR000014">
    <property type="entry name" value="PAS"/>
</dbReference>
<evidence type="ECO:0000256" key="8">
    <source>
        <dbReference type="ARBA" id="ARBA00022741"/>
    </source>
</evidence>
<evidence type="ECO:0000256" key="7">
    <source>
        <dbReference type="ARBA" id="ARBA00022692"/>
    </source>
</evidence>
<evidence type="ECO:0000256" key="2">
    <source>
        <dbReference type="ARBA" id="ARBA00004651"/>
    </source>
</evidence>
<sequence length="812" mass="86488">MAWTHRAPPAGAPQAEVERIERSGHNIAQADGPAAPPAPAGAAEARAPKPNPFARAGAARPLGARLRGLRGWAAAALVALGPLLAVLTVATATREGQELASPELVRGVYLLDLVYVIVVAALVVWRIATLISARRARSAGSRLHLRLTAVFTLVALAPTVLVAVFATLTVSYGLEGWFSDQIRSVVRNSLATAQAYEREHRGRIRGDAVAIAAELGRAGALGAGDAQLGEVLRAQARLREVPQAYVFDSAMDLRARGEFSYLFWFRPPTPEQMARARAGEVVILEDKEAGEIGALVWLRDLFDYYLLVARPVNGNILSLLDETRETVRLYETLEASRDGVLLEFAALYLGFALLVILAAVWLGLWFAEKLARPIGRLAGAAQRVGAGDLGVRVPVDKGDDEVAVLSRVFNRMIEQVAAQRDALMAANREAERRRRFIEAVLAGVTAGVVRLDAEGRIELMNDAAARLLGVDAAQAAGRPLAEVAPLFAELVETARARRAGEAEARVHGHVGGRERDFLARVARTGAAEGAGGEPTGDAADAAGQEGAGQGGLVLTFDDLTELVSAQRMAAWGDVARRIAHEIKNPLTPIQLSAERLKRKFGAGLSGEARARFDQYADMIVRQAGDIRRMVDEFNRFARMPAPEPAPNDLRQILDEAALLRGEAAAGVAFEVETEGAPRPVPCDRGLMGQALANLLKNAAEAVEARLARAPEPPGVVRARILYAPDRVEIRIIDNGAGLPAENRARLMEPYVTTREKGAGLGLAIVKKIVEEHGGTFALTDSPDGPGAMALIVLPAAQAGPPPGATQEETENG</sequence>
<accession>A0A1M7RV18</accession>
<dbReference type="InterPro" id="IPR017232">
    <property type="entry name" value="NtrY"/>
</dbReference>
<keyword evidence="4" id="KW-1003">Cell membrane</keyword>
<evidence type="ECO:0000259" key="16">
    <source>
        <dbReference type="PROSITE" id="PS50109"/>
    </source>
</evidence>
<evidence type="ECO:0000256" key="14">
    <source>
        <dbReference type="SAM" id="MobiDB-lite"/>
    </source>
</evidence>
<dbReference type="InterPro" id="IPR003594">
    <property type="entry name" value="HATPase_dom"/>
</dbReference>
<dbReference type="PRINTS" id="PR00344">
    <property type="entry name" value="BCTRLSENSOR"/>
</dbReference>
<evidence type="ECO:0000256" key="13">
    <source>
        <dbReference type="ARBA" id="ARBA00023136"/>
    </source>
</evidence>
<keyword evidence="13 15" id="KW-0472">Membrane</keyword>
<dbReference type="PROSITE" id="PS50885">
    <property type="entry name" value="HAMP"/>
    <property type="match status" value="1"/>
</dbReference>
<dbReference type="EC" id="2.7.13.3" evidence="3"/>
<dbReference type="Gene3D" id="1.10.287.130">
    <property type="match status" value="1"/>
</dbReference>
<dbReference type="RefSeq" id="WP_083581061.1">
    <property type="nucleotide sequence ID" value="NZ_FOHL01000002.1"/>
</dbReference>
<dbReference type="CDD" id="cd00130">
    <property type="entry name" value="PAS"/>
    <property type="match status" value="1"/>
</dbReference>
<reference evidence="19 20" key="1">
    <citation type="submission" date="2016-12" db="EMBL/GenBank/DDBJ databases">
        <authorList>
            <person name="Song W.-J."/>
            <person name="Kurnit D.M."/>
        </authorList>
    </citation>
    <scope>NUCLEOTIDE SEQUENCE [LARGE SCALE GENOMIC DNA]</scope>
    <source>
        <strain evidence="19 20">CGMCC 1.10808</strain>
    </source>
</reference>
<name>A0A1M7RV18_9RHOB</name>
<dbReference type="GO" id="GO:0005524">
    <property type="term" value="F:ATP binding"/>
    <property type="evidence" value="ECO:0007669"/>
    <property type="project" value="UniProtKB-KW"/>
</dbReference>